<accession>A0A1I2GW44</accession>
<evidence type="ECO:0000313" key="2">
    <source>
        <dbReference type="Proteomes" id="UP000199513"/>
    </source>
</evidence>
<organism evidence="1 2">
    <name type="scientific">Thermoflexibacter ruber</name>
    <dbReference type="NCBI Taxonomy" id="1003"/>
    <lineage>
        <taxon>Bacteria</taxon>
        <taxon>Pseudomonadati</taxon>
        <taxon>Bacteroidota</taxon>
        <taxon>Cytophagia</taxon>
        <taxon>Cytophagales</taxon>
        <taxon>Thermoflexibacteraceae</taxon>
        <taxon>Thermoflexibacter</taxon>
    </lineage>
</organism>
<reference evidence="1 2" key="1">
    <citation type="submission" date="2016-10" db="EMBL/GenBank/DDBJ databases">
        <authorList>
            <person name="de Groot N.N."/>
        </authorList>
    </citation>
    <scope>NUCLEOTIDE SEQUENCE [LARGE SCALE GENOMIC DNA]</scope>
    <source>
        <strain>GEY</strain>
        <strain evidence="2">DSM 9560</strain>
    </source>
</reference>
<dbReference type="AlphaFoldDB" id="A0A1I2GW44"/>
<proteinExistence type="predicted"/>
<dbReference type="RefSeq" id="WP_091545651.1">
    <property type="nucleotide sequence ID" value="NZ_FONY01000020.1"/>
</dbReference>
<gene>
    <name evidence="1" type="ORF">SAMN04488541_102066</name>
</gene>
<name>A0A1I2GW44_9BACT</name>
<protein>
    <submittedName>
        <fullName evidence="1">Uncharacterized protein</fullName>
    </submittedName>
</protein>
<dbReference type="Proteomes" id="UP000199513">
    <property type="component" value="Unassembled WGS sequence"/>
</dbReference>
<dbReference type="STRING" id="1003.SAMN04488541_102066"/>
<sequence length="151" mass="17419">MKDFSIKLQAFEEMLSNDLKAVAMGDFALEDEKTKPEVQTLVFEYFFPQLEIAFYPLNQADDQLGYKDLLGGVGILQDADEHELITLEEEKNTNSKNYQAMGNTFADWFAQLWENAGGKKLNLPTFLIPNDDTMMKFDLNQKIWLKDEGYK</sequence>
<dbReference type="EMBL" id="FONY01000020">
    <property type="protein sequence ID" value="SFF21662.1"/>
    <property type="molecule type" value="Genomic_DNA"/>
</dbReference>
<keyword evidence="2" id="KW-1185">Reference proteome</keyword>
<evidence type="ECO:0000313" key="1">
    <source>
        <dbReference type="EMBL" id="SFF21662.1"/>
    </source>
</evidence>